<dbReference type="RefSeq" id="WP_320687505.1">
    <property type="nucleotide sequence ID" value="NZ_JAXBLV010000188.1"/>
</dbReference>
<evidence type="ECO:0000259" key="6">
    <source>
        <dbReference type="PROSITE" id="PS50234"/>
    </source>
</evidence>
<feature type="transmembrane region" description="Helical" evidence="5">
    <location>
        <begin position="27"/>
        <end position="44"/>
    </location>
</feature>
<evidence type="ECO:0000256" key="5">
    <source>
        <dbReference type="SAM" id="Phobius"/>
    </source>
</evidence>
<evidence type="ECO:0000313" key="8">
    <source>
        <dbReference type="Proteomes" id="UP001272242"/>
    </source>
</evidence>
<evidence type="ECO:0000256" key="3">
    <source>
        <dbReference type="ARBA" id="ARBA00022989"/>
    </source>
</evidence>
<dbReference type="SUPFAM" id="SSF53300">
    <property type="entry name" value="vWA-like"/>
    <property type="match status" value="1"/>
</dbReference>
<feature type="domain" description="VWFA" evidence="6">
    <location>
        <begin position="112"/>
        <end position="327"/>
    </location>
</feature>
<proteinExistence type="predicted"/>
<protein>
    <submittedName>
        <fullName evidence="7">VWA domain-containing protein</fullName>
    </submittedName>
</protein>
<dbReference type="InterPro" id="IPR036465">
    <property type="entry name" value="vWFA_dom_sf"/>
</dbReference>
<sequence length="367" mass="39404">MLLFTASSGLGGLLTDGREFLAAVRLGRPAALWLLALLPLLALLNRYAARRRRAALAGVGRPAALTGQLTHPRPRRRWAGLTYPLAWLLLVVGLAGPRWGESDEPGVAVGRDTVIVIDLSRSMLAEDMADPGARSRWEAARSGALDLLAAMERRGGHRVGVVLFAARPKLVCPLTTDYKHARAVLRAVNGRFPPPECRPGPEADATSGTRFGAALVAAVAAHDPRFVGAQDIVLISDGDDPEEADREWVRGANAARTANVPVHTVGVGNPGQPTVPDLGPDAVEPFSTKLEEGEDKPLKLIAGETQGDYVAARTGSPRLGEFFLNRIEGHKLRTVVGDDQVPQPKERYPWLLAPALALFFVGWLRGR</sequence>
<dbReference type="Pfam" id="PF13519">
    <property type="entry name" value="VWA_2"/>
    <property type="match status" value="1"/>
</dbReference>
<feature type="transmembrane region" description="Helical" evidence="5">
    <location>
        <begin position="78"/>
        <end position="96"/>
    </location>
</feature>
<dbReference type="InterPro" id="IPR002035">
    <property type="entry name" value="VWF_A"/>
</dbReference>
<dbReference type="InterPro" id="IPR050768">
    <property type="entry name" value="UPF0353/GerABKA_families"/>
</dbReference>
<accession>A0ABU5F2R5</accession>
<evidence type="ECO:0000256" key="2">
    <source>
        <dbReference type="ARBA" id="ARBA00022692"/>
    </source>
</evidence>
<keyword evidence="8" id="KW-1185">Reference proteome</keyword>
<gene>
    <name evidence="7" type="ORF">R5W23_002291</name>
</gene>
<dbReference type="EMBL" id="JAXBLV010000188">
    <property type="protein sequence ID" value="MDY3561032.1"/>
    <property type="molecule type" value="Genomic_DNA"/>
</dbReference>
<comment type="caution">
    <text evidence="7">The sequence shown here is derived from an EMBL/GenBank/DDBJ whole genome shotgun (WGS) entry which is preliminary data.</text>
</comment>
<evidence type="ECO:0000313" key="7">
    <source>
        <dbReference type="EMBL" id="MDY3561032.1"/>
    </source>
</evidence>
<dbReference type="Gene3D" id="3.40.50.410">
    <property type="entry name" value="von Willebrand factor, type A domain"/>
    <property type="match status" value="1"/>
</dbReference>
<dbReference type="SMART" id="SM00327">
    <property type="entry name" value="VWA"/>
    <property type="match status" value="1"/>
</dbReference>
<dbReference type="PANTHER" id="PTHR22550">
    <property type="entry name" value="SPORE GERMINATION PROTEIN"/>
    <property type="match status" value="1"/>
</dbReference>
<keyword evidence="2 5" id="KW-0812">Transmembrane</keyword>
<keyword evidence="4 5" id="KW-0472">Membrane</keyword>
<dbReference type="PROSITE" id="PS50234">
    <property type="entry name" value="VWFA"/>
    <property type="match status" value="1"/>
</dbReference>
<organism evidence="7 8">
    <name type="scientific">Gemmata algarum</name>
    <dbReference type="NCBI Taxonomy" id="2975278"/>
    <lineage>
        <taxon>Bacteria</taxon>
        <taxon>Pseudomonadati</taxon>
        <taxon>Planctomycetota</taxon>
        <taxon>Planctomycetia</taxon>
        <taxon>Gemmatales</taxon>
        <taxon>Gemmataceae</taxon>
        <taxon>Gemmata</taxon>
    </lineage>
</organism>
<keyword evidence="3 5" id="KW-1133">Transmembrane helix</keyword>
<dbReference type="PANTHER" id="PTHR22550:SF5">
    <property type="entry name" value="LEUCINE ZIPPER PROTEIN 4"/>
    <property type="match status" value="1"/>
</dbReference>
<name>A0ABU5F2R5_9BACT</name>
<keyword evidence="1" id="KW-1003">Cell membrane</keyword>
<dbReference type="Proteomes" id="UP001272242">
    <property type="component" value="Unassembled WGS sequence"/>
</dbReference>
<reference evidence="8" key="1">
    <citation type="journal article" date="2023" name="Mar. Drugs">
        <title>Gemmata algarum, a Novel Planctomycete Isolated from an Algal Mat, Displays Antimicrobial Activity.</title>
        <authorList>
            <person name="Kumar G."/>
            <person name="Kallscheuer N."/>
            <person name="Kashif M."/>
            <person name="Ahamad S."/>
            <person name="Jagadeeshwari U."/>
            <person name="Pannikurungottu S."/>
            <person name="Haufschild T."/>
            <person name="Kabuu M."/>
            <person name="Sasikala C."/>
            <person name="Jogler C."/>
            <person name="Ramana C."/>
        </authorList>
    </citation>
    <scope>NUCLEOTIDE SEQUENCE [LARGE SCALE GENOMIC DNA]</scope>
    <source>
        <strain evidence="8">JC673</strain>
    </source>
</reference>
<evidence type="ECO:0000256" key="1">
    <source>
        <dbReference type="ARBA" id="ARBA00022475"/>
    </source>
</evidence>
<evidence type="ECO:0000256" key="4">
    <source>
        <dbReference type="ARBA" id="ARBA00023136"/>
    </source>
</evidence>